<feature type="transmembrane region" description="Helical" evidence="7">
    <location>
        <begin position="12"/>
        <end position="37"/>
    </location>
</feature>
<evidence type="ECO:0000259" key="8">
    <source>
        <dbReference type="PROSITE" id="PS50850"/>
    </source>
</evidence>
<dbReference type="Pfam" id="PF07690">
    <property type="entry name" value="MFS_1"/>
    <property type="match status" value="1"/>
</dbReference>
<organism evidence="9 10">
    <name type="scientific">Enterococcus larvae</name>
    <dbReference type="NCBI Taxonomy" id="2794352"/>
    <lineage>
        <taxon>Bacteria</taxon>
        <taxon>Bacillati</taxon>
        <taxon>Bacillota</taxon>
        <taxon>Bacilli</taxon>
        <taxon>Lactobacillales</taxon>
        <taxon>Enterococcaceae</taxon>
        <taxon>Enterococcus</taxon>
    </lineage>
</organism>
<reference evidence="9 10" key="1">
    <citation type="submission" date="2020-12" db="EMBL/GenBank/DDBJ databases">
        <title>Vagococcus allomyrinae sp. nov. and Enterococcus lavae sp. nov., isolated from the larvae of Allomyrina dichotoma.</title>
        <authorList>
            <person name="Lee S.D."/>
        </authorList>
    </citation>
    <scope>NUCLEOTIDE SEQUENCE [LARGE SCALE GENOMIC DNA]</scope>
    <source>
        <strain evidence="9 10">BWM-S5</strain>
    </source>
</reference>
<keyword evidence="4 7" id="KW-0812">Transmembrane</keyword>
<evidence type="ECO:0000256" key="3">
    <source>
        <dbReference type="ARBA" id="ARBA00022475"/>
    </source>
</evidence>
<name>A0ABS4CHC0_9ENTE</name>
<accession>A0ABS4CHC0</accession>
<evidence type="ECO:0000256" key="4">
    <source>
        <dbReference type="ARBA" id="ARBA00022692"/>
    </source>
</evidence>
<feature type="transmembrane region" description="Helical" evidence="7">
    <location>
        <begin position="363"/>
        <end position="386"/>
    </location>
</feature>
<evidence type="ECO:0000256" key="1">
    <source>
        <dbReference type="ARBA" id="ARBA00004651"/>
    </source>
</evidence>
<dbReference type="InterPro" id="IPR011701">
    <property type="entry name" value="MFS"/>
</dbReference>
<dbReference type="PANTHER" id="PTHR23513:SF6">
    <property type="entry name" value="MAJOR FACILITATOR SUPERFAMILY ASSOCIATED DOMAIN-CONTAINING PROTEIN"/>
    <property type="match status" value="1"/>
</dbReference>
<feature type="transmembrane region" description="Helical" evidence="7">
    <location>
        <begin position="170"/>
        <end position="189"/>
    </location>
</feature>
<keyword evidence="2" id="KW-0813">Transport</keyword>
<dbReference type="InterPro" id="IPR036259">
    <property type="entry name" value="MFS_trans_sf"/>
</dbReference>
<feature type="domain" description="Major facilitator superfamily (MFS) profile" evidence="8">
    <location>
        <begin position="235"/>
        <end position="432"/>
    </location>
</feature>
<feature type="transmembrane region" description="Helical" evidence="7">
    <location>
        <begin position="234"/>
        <end position="256"/>
    </location>
</feature>
<dbReference type="EMBL" id="JAEDXU010000002">
    <property type="protein sequence ID" value="MBP1045608.1"/>
    <property type="molecule type" value="Genomic_DNA"/>
</dbReference>
<feature type="transmembrane region" description="Helical" evidence="7">
    <location>
        <begin position="392"/>
        <end position="409"/>
    </location>
</feature>
<sequence>MNEYLTNKGYRALTNAALLNGIGNSLFNIVFVIYASTTPFKTLAVSLASMALLIPSLLNILTGYFADRTKQKTRWMIISRIAQFALFGALTLLIRLPATVPLFLILLMINIVSDCLGAYGGGLQLPLLRRLLPEEALDEAMGFQMATQTLVQIIFQGLGAWAIVLLGYDFSLFGLINAITLLFAGLSILRHRTILQHAEPGSNFSDNEATSSEGFRSSLKTTIKLLYSNRFLKIIMLFALAVNTLGACIDGLMNISLLEISQLLLNNYGNTLAIISITVSFGTILGSLITGDFFKNTTTLRIVSCTMTTLAVLALNFLWLKNVWLMLACLFFVGYTSGKINPRMSAYMMREVDEERLAVTNGIFTTIVLLGGPIGQVFFLGIANALTITISWQFYLFTAAVIGLSAFIFSRQLVEPKAEPSPKSEAVNMEES</sequence>
<keyword evidence="10" id="KW-1185">Reference proteome</keyword>
<evidence type="ECO:0000256" key="7">
    <source>
        <dbReference type="SAM" id="Phobius"/>
    </source>
</evidence>
<dbReference type="RefSeq" id="WP_209556400.1">
    <property type="nucleotide sequence ID" value="NZ_JAEDXU010000002.1"/>
</dbReference>
<evidence type="ECO:0000256" key="2">
    <source>
        <dbReference type="ARBA" id="ARBA00022448"/>
    </source>
</evidence>
<feature type="transmembrane region" description="Helical" evidence="7">
    <location>
        <begin position="43"/>
        <end position="65"/>
    </location>
</feature>
<dbReference type="InterPro" id="IPR020846">
    <property type="entry name" value="MFS_dom"/>
</dbReference>
<evidence type="ECO:0000256" key="6">
    <source>
        <dbReference type="ARBA" id="ARBA00023136"/>
    </source>
</evidence>
<keyword evidence="5 7" id="KW-1133">Transmembrane helix</keyword>
<protein>
    <submittedName>
        <fullName evidence="9">MFS transporter</fullName>
    </submittedName>
</protein>
<feature type="transmembrane region" description="Helical" evidence="7">
    <location>
        <begin position="300"/>
        <end position="318"/>
    </location>
</feature>
<proteinExistence type="predicted"/>
<feature type="transmembrane region" description="Helical" evidence="7">
    <location>
        <begin position="268"/>
        <end position="288"/>
    </location>
</feature>
<dbReference type="PANTHER" id="PTHR23513">
    <property type="entry name" value="INTEGRAL MEMBRANE EFFLUX PROTEIN-RELATED"/>
    <property type="match status" value="1"/>
</dbReference>
<evidence type="ECO:0000313" key="10">
    <source>
        <dbReference type="Proteomes" id="UP000673375"/>
    </source>
</evidence>
<evidence type="ECO:0000256" key="5">
    <source>
        <dbReference type="ARBA" id="ARBA00022989"/>
    </source>
</evidence>
<keyword evidence="6 7" id="KW-0472">Membrane</keyword>
<dbReference type="SUPFAM" id="SSF103473">
    <property type="entry name" value="MFS general substrate transporter"/>
    <property type="match status" value="1"/>
</dbReference>
<keyword evidence="3" id="KW-1003">Cell membrane</keyword>
<feature type="transmembrane region" description="Helical" evidence="7">
    <location>
        <begin position="324"/>
        <end position="342"/>
    </location>
</feature>
<dbReference type="Gene3D" id="1.20.1250.20">
    <property type="entry name" value="MFS general substrate transporter like domains"/>
    <property type="match status" value="1"/>
</dbReference>
<gene>
    <name evidence="9" type="ORF">I6N96_04910</name>
</gene>
<comment type="caution">
    <text evidence="9">The sequence shown here is derived from an EMBL/GenBank/DDBJ whole genome shotgun (WGS) entry which is preliminary data.</text>
</comment>
<evidence type="ECO:0000313" key="9">
    <source>
        <dbReference type="EMBL" id="MBP1045608.1"/>
    </source>
</evidence>
<comment type="subcellular location">
    <subcellularLocation>
        <location evidence="1">Cell membrane</location>
        <topology evidence="1">Multi-pass membrane protein</topology>
    </subcellularLocation>
</comment>
<dbReference type="Proteomes" id="UP000673375">
    <property type="component" value="Unassembled WGS sequence"/>
</dbReference>
<dbReference type="PROSITE" id="PS50850">
    <property type="entry name" value="MFS"/>
    <property type="match status" value="1"/>
</dbReference>